<dbReference type="PANTHER" id="PTHR42057">
    <property type="entry name" value="F-BOX DOMAIN PROTEIN (AFU_ORTHOLOGUE AFUA_4G00200)"/>
    <property type="match status" value="1"/>
</dbReference>
<dbReference type="OrthoDB" id="3140657at2759"/>
<dbReference type="EMBL" id="ML976998">
    <property type="protein sequence ID" value="KAF1954577.1"/>
    <property type="molecule type" value="Genomic_DNA"/>
</dbReference>
<dbReference type="PANTHER" id="PTHR42057:SF2">
    <property type="entry name" value="F-BOX DOMAIN PROTEIN (AFU_ORTHOLOGUE AFUA_4G00200)-RELATED"/>
    <property type="match status" value="1"/>
</dbReference>
<accession>A0A6A5U051</accession>
<keyword evidence="2" id="KW-1185">Reference proteome</keyword>
<gene>
    <name evidence="1" type="ORF">CC80DRAFT_475821</name>
</gene>
<reference evidence="1" key="1">
    <citation type="journal article" date="2020" name="Stud. Mycol.">
        <title>101 Dothideomycetes genomes: a test case for predicting lifestyles and emergence of pathogens.</title>
        <authorList>
            <person name="Haridas S."/>
            <person name="Albert R."/>
            <person name="Binder M."/>
            <person name="Bloem J."/>
            <person name="Labutti K."/>
            <person name="Salamov A."/>
            <person name="Andreopoulos B."/>
            <person name="Baker S."/>
            <person name="Barry K."/>
            <person name="Bills G."/>
            <person name="Bluhm B."/>
            <person name="Cannon C."/>
            <person name="Castanera R."/>
            <person name="Culley D."/>
            <person name="Daum C."/>
            <person name="Ezra D."/>
            <person name="Gonzalez J."/>
            <person name="Henrissat B."/>
            <person name="Kuo A."/>
            <person name="Liang C."/>
            <person name="Lipzen A."/>
            <person name="Lutzoni F."/>
            <person name="Magnuson J."/>
            <person name="Mondo S."/>
            <person name="Nolan M."/>
            <person name="Ohm R."/>
            <person name="Pangilinan J."/>
            <person name="Park H.-J."/>
            <person name="Ramirez L."/>
            <person name="Alfaro M."/>
            <person name="Sun H."/>
            <person name="Tritt A."/>
            <person name="Yoshinaga Y."/>
            <person name="Zwiers L.-H."/>
            <person name="Turgeon B."/>
            <person name="Goodwin S."/>
            <person name="Spatafora J."/>
            <person name="Crous P."/>
            <person name="Grigoriev I."/>
        </authorList>
    </citation>
    <scope>NUCLEOTIDE SEQUENCE</scope>
    <source>
        <strain evidence="1">CBS 675.92</strain>
    </source>
</reference>
<protein>
    <recommendedName>
        <fullName evidence="3">F-box domain-containing protein</fullName>
    </recommendedName>
</protein>
<organism evidence="1 2">
    <name type="scientific">Byssothecium circinans</name>
    <dbReference type="NCBI Taxonomy" id="147558"/>
    <lineage>
        <taxon>Eukaryota</taxon>
        <taxon>Fungi</taxon>
        <taxon>Dikarya</taxon>
        <taxon>Ascomycota</taxon>
        <taxon>Pezizomycotina</taxon>
        <taxon>Dothideomycetes</taxon>
        <taxon>Pleosporomycetidae</taxon>
        <taxon>Pleosporales</taxon>
        <taxon>Massarineae</taxon>
        <taxon>Massarinaceae</taxon>
        <taxon>Byssothecium</taxon>
    </lineage>
</organism>
<proteinExistence type="predicted"/>
<evidence type="ECO:0000313" key="2">
    <source>
        <dbReference type="Proteomes" id="UP000800035"/>
    </source>
</evidence>
<dbReference type="Proteomes" id="UP000800035">
    <property type="component" value="Unassembled WGS sequence"/>
</dbReference>
<evidence type="ECO:0000313" key="1">
    <source>
        <dbReference type="EMBL" id="KAF1954577.1"/>
    </source>
</evidence>
<name>A0A6A5U051_9PLEO</name>
<evidence type="ECO:0008006" key="3">
    <source>
        <dbReference type="Google" id="ProtNLM"/>
    </source>
</evidence>
<sequence>MLSFTTVAKELQLYIVQYLDIPALKALRLVCRTASAIAVVQLFHTITLRFTDGSATRLKQILADDKLRPLVKKVILDGERGRQEAQEEWEEEGVTRQEFAWSLAIATIAGFPSLREIELQFDDERHSDWDRWLDDLDARIKYREDYMKLTFTALQSAKLVDSLTIFHLLDASCRCPGPQFRDGEGKIANPDRLTLMIAITWDDAAPEANLEQAAVQECFNQGLENLWLKPTQLQLTHLTLYADIYWGIYPFSDLRGLCFPKLQSLALGNFSIAHGWQIDWITSHGQTLEELILDDCPIVYALQLGDYDARDNDWEEDSIKLVEMRWSNVFPLFQQRLKRLRHFGVGHGPWANDKMVECRCDLPASIEPSRYVSYEHGQGPTPWIESDIKYGRKQIEFTDGITVLAVVEVPDCEDEDQAALDALLHAVRYGKAERGESK</sequence>
<dbReference type="AlphaFoldDB" id="A0A6A5U051"/>